<keyword evidence="3" id="KW-1185">Reference proteome</keyword>
<dbReference type="AlphaFoldDB" id="A0A4Q7YUY0"/>
<proteinExistence type="predicted"/>
<dbReference type="InterPro" id="IPR050194">
    <property type="entry name" value="Glycosyltransferase_grp1"/>
</dbReference>
<sequence>MRVPRVAYLPDSFHEINGVAHTSRNFVAYAERHALPFLCIRAGTRPHTFEQVTELRTLELRRSRAAVRIEKDLQFDPLFFRHTSVIRRELLRFKPDLIHITGPSELGIFGAYFAWEQKIPLAASWHTNVHEYAARRLDWLTRRISKPAAASLEQRVEASSLWATTRFYSLARVLYAPNEELCRMLEQATHRPCHLMQRGVDTVQFSPEHRTRSIDDSTLVLGYVGRLSVEKNVALLARLERGLLDLGISNFRFLIVGHGNEQAGLRASLTRADFPGVLRGAELSRAYADMDLFVFPSHTDTFGNVVLEALSSGVPAVVTPGGGPKYIVRDQETGFVTSDEGFVPAIAALAENRTRLAQMRTAARAYALACSWDAVFDRVYEGYRDALPAL</sequence>
<gene>
    <name evidence="2" type="ORF">BDD14_2960</name>
</gene>
<protein>
    <submittedName>
        <fullName evidence="2">Glycosyltransferase involved in cell wall biosynthesis</fullName>
    </submittedName>
</protein>
<dbReference type="SUPFAM" id="SSF53756">
    <property type="entry name" value="UDP-Glycosyltransferase/glycogen phosphorylase"/>
    <property type="match status" value="1"/>
</dbReference>
<dbReference type="OrthoDB" id="9802525at2"/>
<evidence type="ECO:0000259" key="1">
    <source>
        <dbReference type="Pfam" id="PF13439"/>
    </source>
</evidence>
<dbReference type="GO" id="GO:0016757">
    <property type="term" value="F:glycosyltransferase activity"/>
    <property type="evidence" value="ECO:0007669"/>
    <property type="project" value="TreeGrafter"/>
</dbReference>
<dbReference type="InterPro" id="IPR028098">
    <property type="entry name" value="Glyco_trans_4-like_N"/>
</dbReference>
<name>A0A4Q7YUY0_9BACT</name>
<feature type="domain" description="Glycosyltransferase subfamily 4-like N-terminal" evidence="1">
    <location>
        <begin position="63"/>
        <end position="202"/>
    </location>
</feature>
<dbReference type="Pfam" id="PF13439">
    <property type="entry name" value="Glyco_transf_4"/>
    <property type="match status" value="1"/>
</dbReference>
<dbReference type="Proteomes" id="UP000292958">
    <property type="component" value="Unassembled WGS sequence"/>
</dbReference>
<accession>A0A4Q7YUY0</accession>
<evidence type="ECO:0000313" key="3">
    <source>
        <dbReference type="Proteomes" id="UP000292958"/>
    </source>
</evidence>
<organism evidence="2 3">
    <name type="scientific">Edaphobacter modestus</name>
    <dbReference type="NCBI Taxonomy" id="388466"/>
    <lineage>
        <taxon>Bacteria</taxon>
        <taxon>Pseudomonadati</taxon>
        <taxon>Acidobacteriota</taxon>
        <taxon>Terriglobia</taxon>
        <taxon>Terriglobales</taxon>
        <taxon>Acidobacteriaceae</taxon>
        <taxon>Edaphobacter</taxon>
    </lineage>
</organism>
<dbReference type="Pfam" id="PF13692">
    <property type="entry name" value="Glyco_trans_1_4"/>
    <property type="match status" value="1"/>
</dbReference>
<dbReference type="PANTHER" id="PTHR45947:SF3">
    <property type="entry name" value="SULFOQUINOVOSYL TRANSFERASE SQD2"/>
    <property type="match status" value="1"/>
</dbReference>
<keyword evidence="2" id="KW-0808">Transferase</keyword>
<dbReference type="EMBL" id="SHKW01000001">
    <property type="protein sequence ID" value="RZU41438.1"/>
    <property type="molecule type" value="Genomic_DNA"/>
</dbReference>
<dbReference type="Gene3D" id="3.40.50.2000">
    <property type="entry name" value="Glycogen Phosphorylase B"/>
    <property type="match status" value="2"/>
</dbReference>
<reference evidence="2 3" key="1">
    <citation type="submission" date="2019-02" db="EMBL/GenBank/DDBJ databases">
        <title>Genomic Encyclopedia of Archaeal and Bacterial Type Strains, Phase II (KMG-II): from individual species to whole genera.</title>
        <authorList>
            <person name="Goeker M."/>
        </authorList>
    </citation>
    <scope>NUCLEOTIDE SEQUENCE [LARGE SCALE GENOMIC DNA]</scope>
    <source>
        <strain evidence="2 3">DSM 18101</strain>
    </source>
</reference>
<dbReference type="RefSeq" id="WP_130419363.1">
    <property type="nucleotide sequence ID" value="NZ_SHKW01000001.1"/>
</dbReference>
<dbReference type="PANTHER" id="PTHR45947">
    <property type="entry name" value="SULFOQUINOVOSYL TRANSFERASE SQD2"/>
    <property type="match status" value="1"/>
</dbReference>
<comment type="caution">
    <text evidence="2">The sequence shown here is derived from an EMBL/GenBank/DDBJ whole genome shotgun (WGS) entry which is preliminary data.</text>
</comment>
<evidence type="ECO:0000313" key="2">
    <source>
        <dbReference type="EMBL" id="RZU41438.1"/>
    </source>
</evidence>